<dbReference type="InterPro" id="IPR004872">
    <property type="entry name" value="Lipoprotein_NlpA"/>
</dbReference>
<evidence type="ECO:0000313" key="10">
    <source>
        <dbReference type="Proteomes" id="UP000608530"/>
    </source>
</evidence>
<accession>A0A934UTZ8</accession>
<sequence>MTLRTARTTASAALAAAAACALALTACSGGASGGASGGETETVTLKVAAHTEPMTDIVLAAGEAIEDGYEIELVEVADYVQPNQMLQAGELDANFVQHLPFMEEFNEKNDASLVRVQPVYKTVVGFYSKTVDSLDELPDGGSVVIPQDVSNAGRALRLLSDEGVIELDDSAEQYGATLDDITDNPRDLAFTQVELLSLNSAYEEADAVFNLPAFARQIGLTPQDDAIATEGDERFAVSLVTREEDEDSPETEALKRAFTSDEVREAVEESGNPLAF</sequence>
<feature type="signal peptide" evidence="8">
    <location>
        <begin position="1"/>
        <end position="31"/>
    </location>
</feature>
<dbReference type="PANTHER" id="PTHR30429">
    <property type="entry name" value="D-METHIONINE-BINDING LIPOPROTEIN METQ"/>
    <property type="match status" value="1"/>
</dbReference>
<comment type="caution">
    <text evidence="9">The sequence shown here is derived from an EMBL/GenBank/DDBJ whole genome shotgun (WGS) entry which is preliminary data.</text>
</comment>
<evidence type="ECO:0000256" key="3">
    <source>
        <dbReference type="ARBA" id="ARBA00022729"/>
    </source>
</evidence>
<keyword evidence="4" id="KW-0472">Membrane</keyword>
<feature type="region of interest" description="Disordered" evidence="7">
    <location>
        <begin position="241"/>
        <end position="276"/>
    </location>
</feature>
<feature type="chain" id="PRO_5039291602" evidence="8">
    <location>
        <begin position="32"/>
        <end position="276"/>
    </location>
</feature>
<evidence type="ECO:0000256" key="6">
    <source>
        <dbReference type="ARBA" id="ARBA00023288"/>
    </source>
</evidence>
<keyword evidence="10" id="KW-1185">Reference proteome</keyword>
<dbReference type="SUPFAM" id="SSF53850">
    <property type="entry name" value="Periplasmic binding protein-like II"/>
    <property type="match status" value="1"/>
</dbReference>
<dbReference type="AlphaFoldDB" id="A0A934UTZ8"/>
<dbReference type="RefSeq" id="WP_200112562.1">
    <property type="nucleotide sequence ID" value="NZ_JAEHOH010000001.1"/>
</dbReference>
<protein>
    <submittedName>
        <fullName evidence="9">D-methionine-binding lipoprotein MetQ</fullName>
    </submittedName>
</protein>
<keyword evidence="6 9" id="KW-0449">Lipoprotein</keyword>
<dbReference type="PROSITE" id="PS51257">
    <property type="entry name" value="PROKAR_LIPOPROTEIN"/>
    <property type="match status" value="1"/>
</dbReference>
<keyword evidence="3 8" id="KW-0732">Signal</keyword>
<comment type="subcellular location">
    <subcellularLocation>
        <location evidence="1">Membrane</location>
        <topology evidence="1">Lipid-anchor</topology>
    </subcellularLocation>
</comment>
<dbReference type="EMBL" id="JAEHOH010000001">
    <property type="protein sequence ID" value="MBK0417452.1"/>
    <property type="molecule type" value="Genomic_DNA"/>
</dbReference>
<evidence type="ECO:0000256" key="2">
    <source>
        <dbReference type="ARBA" id="ARBA00008973"/>
    </source>
</evidence>
<dbReference type="Gene3D" id="3.40.190.10">
    <property type="entry name" value="Periplasmic binding protein-like II"/>
    <property type="match status" value="2"/>
</dbReference>
<dbReference type="Proteomes" id="UP000608530">
    <property type="component" value="Unassembled WGS sequence"/>
</dbReference>
<evidence type="ECO:0000256" key="4">
    <source>
        <dbReference type="ARBA" id="ARBA00023136"/>
    </source>
</evidence>
<evidence type="ECO:0000256" key="1">
    <source>
        <dbReference type="ARBA" id="ARBA00004635"/>
    </source>
</evidence>
<reference evidence="9" key="1">
    <citation type="submission" date="2020-12" db="EMBL/GenBank/DDBJ databases">
        <title>Leucobacter sp. CAS1, isolated from Chromium sludge.</title>
        <authorList>
            <person name="Xu Z."/>
        </authorList>
    </citation>
    <scope>NUCLEOTIDE SEQUENCE</scope>
    <source>
        <strain evidence="9">CSA1</strain>
    </source>
</reference>
<evidence type="ECO:0000256" key="7">
    <source>
        <dbReference type="SAM" id="MobiDB-lite"/>
    </source>
</evidence>
<name>A0A934UTZ8_9MICO</name>
<organism evidence="9 10">
    <name type="scientific">Leucobacter chromiisoli</name>
    <dbReference type="NCBI Taxonomy" id="2796471"/>
    <lineage>
        <taxon>Bacteria</taxon>
        <taxon>Bacillati</taxon>
        <taxon>Actinomycetota</taxon>
        <taxon>Actinomycetes</taxon>
        <taxon>Micrococcales</taxon>
        <taxon>Microbacteriaceae</taxon>
        <taxon>Leucobacter</taxon>
    </lineage>
</organism>
<dbReference type="GO" id="GO:0016020">
    <property type="term" value="C:membrane"/>
    <property type="evidence" value="ECO:0007669"/>
    <property type="project" value="UniProtKB-SubCell"/>
</dbReference>
<feature type="compositionally biased region" description="Basic and acidic residues" evidence="7">
    <location>
        <begin position="252"/>
        <end position="267"/>
    </location>
</feature>
<dbReference type="Pfam" id="PF03180">
    <property type="entry name" value="Lipoprotein_9"/>
    <property type="match status" value="1"/>
</dbReference>
<evidence type="ECO:0000313" key="9">
    <source>
        <dbReference type="EMBL" id="MBK0417452.1"/>
    </source>
</evidence>
<proteinExistence type="inferred from homology"/>
<keyword evidence="5" id="KW-0564">Palmitate</keyword>
<gene>
    <name evidence="9" type="ORF">JD276_00165</name>
</gene>
<comment type="similarity">
    <text evidence="2">Belongs to the NlpA lipoprotein family.</text>
</comment>
<dbReference type="PANTHER" id="PTHR30429:SF0">
    <property type="entry name" value="METHIONINE-BINDING LIPOPROTEIN METQ"/>
    <property type="match status" value="1"/>
</dbReference>
<evidence type="ECO:0000256" key="8">
    <source>
        <dbReference type="SAM" id="SignalP"/>
    </source>
</evidence>
<evidence type="ECO:0000256" key="5">
    <source>
        <dbReference type="ARBA" id="ARBA00023139"/>
    </source>
</evidence>